<dbReference type="PANTHER" id="PTHR43304:SF1">
    <property type="entry name" value="PAC DOMAIN-CONTAINING PROTEIN"/>
    <property type="match status" value="1"/>
</dbReference>
<reference evidence="10" key="1">
    <citation type="submission" date="2017-05" db="EMBL/GenBank/DDBJ databases">
        <authorList>
            <person name="Ray J."/>
            <person name="Price M."/>
            <person name="Deutschbauer A."/>
        </authorList>
    </citation>
    <scope>NUCLEOTIDE SEQUENCE [LARGE SCALE GENOMIC DNA]</scope>
    <source>
        <strain evidence="10">DSM 19842</strain>
    </source>
</reference>
<evidence type="ECO:0000256" key="3">
    <source>
        <dbReference type="ARBA" id="ARBA00022553"/>
    </source>
</evidence>
<dbReference type="InterPro" id="IPR000014">
    <property type="entry name" value="PAS"/>
</dbReference>
<feature type="coiled-coil region" evidence="6">
    <location>
        <begin position="157"/>
        <end position="207"/>
    </location>
</feature>
<evidence type="ECO:0000259" key="8">
    <source>
        <dbReference type="PROSITE" id="PS50112"/>
    </source>
</evidence>
<keyword evidence="6" id="KW-0175">Coiled coil</keyword>
<dbReference type="InterPro" id="IPR035965">
    <property type="entry name" value="PAS-like_dom_sf"/>
</dbReference>
<keyword evidence="3" id="KW-0597">Phosphoprotein</keyword>
<dbReference type="STRING" id="709015.GCA_000472485_02168"/>
<feature type="domain" description="PAS" evidence="8">
    <location>
        <begin position="342"/>
        <end position="412"/>
    </location>
</feature>
<proteinExistence type="predicted"/>
<dbReference type="Gene3D" id="3.30.565.10">
    <property type="entry name" value="Histidine kinase-like ATPase, C-terminal domain"/>
    <property type="match status" value="1"/>
</dbReference>
<dbReference type="Pfam" id="PF02518">
    <property type="entry name" value="HATPase_c"/>
    <property type="match status" value="1"/>
</dbReference>
<evidence type="ECO:0000256" key="6">
    <source>
        <dbReference type="SAM" id="Coils"/>
    </source>
</evidence>
<organism evidence="9 10">
    <name type="scientific">Pontibacter actiniarum</name>
    <dbReference type="NCBI Taxonomy" id="323450"/>
    <lineage>
        <taxon>Bacteria</taxon>
        <taxon>Pseudomonadati</taxon>
        <taxon>Bacteroidota</taxon>
        <taxon>Cytophagia</taxon>
        <taxon>Cytophagales</taxon>
        <taxon>Hymenobacteraceae</taxon>
        <taxon>Pontibacter</taxon>
    </lineage>
</organism>
<dbReference type="SUPFAM" id="SSF55785">
    <property type="entry name" value="PYP-like sensor domain (PAS domain)"/>
    <property type="match status" value="3"/>
</dbReference>
<dbReference type="CDD" id="cd00130">
    <property type="entry name" value="PAS"/>
    <property type="match status" value="2"/>
</dbReference>
<dbReference type="PRINTS" id="PR00344">
    <property type="entry name" value="BCTRLSENSOR"/>
</dbReference>
<dbReference type="InterPro" id="IPR005467">
    <property type="entry name" value="His_kinase_dom"/>
</dbReference>
<dbReference type="SMART" id="SM00388">
    <property type="entry name" value="HisKA"/>
    <property type="match status" value="1"/>
</dbReference>
<dbReference type="InterPro" id="IPR052162">
    <property type="entry name" value="Sensor_kinase/Photoreceptor"/>
</dbReference>
<name>A0A1X9YSR9_9BACT</name>
<evidence type="ECO:0000256" key="2">
    <source>
        <dbReference type="ARBA" id="ARBA00012438"/>
    </source>
</evidence>
<dbReference type="PANTHER" id="PTHR43304">
    <property type="entry name" value="PHYTOCHROME-LIKE PROTEIN CPH1"/>
    <property type="match status" value="1"/>
</dbReference>
<dbReference type="OrthoDB" id="9766459at2"/>
<evidence type="ECO:0000259" key="7">
    <source>
        <dbReference type="PROSITE" id="PS50109"/>
    </source>
</evidence>
<feature type="coiled-coil region" evidence="6">
    <location>
        <begin position="463"/>
        <end position="511"/>
    </location>
</feature>
<dbReference type="Gene3D" id="3.30.450.20">
    <property type="entry name" value="PAS domain"/>
    <property type="match status" value="3"/>
</dbReference>
<keyword evidence="10" id="KW-1185">Reference proteome</keyword>
<dbReference type="FunFam" id="3.30.565.10:FF:000006">
    <property type="entry name" value="Sensor histidine kinase WalK"/>
    <property type="match status" value="1"/>
</dbReference>
<dbReference type="Pfam" id="PF08448">
    <property type="entry name" value="PAS_4"/>
    <property type="match status" value="3"/>
</dbReference>
<dbReference type="InterPro" id="IPR036890">
    <property type="entry name" value="HATPase_C_sf"/>
</dbReference>
<dbReference type="AlphaFoldDB" id="A0A1X9YSR9"/>
<gene>
    <name evidence="9" type="ORF">CA264_10745</name>
</gene>
<protein>
    <recommendedName>
        <fullName evidence="2">histidine kinase</fullName>
        <ecNumber evidence="2">2.7.13.3</ecNumber>
    </recommendedName>
</protein>
<dbReference type="InterPro" id="IPR036097">
    <property type="entry name" value="HisK_dim/P_sf"/>
</dbReference>
<accession>A0A1X9YSR9</accession>
<comment type="catalytic activity">
    <reaction evidence="1">
        <text>ATP + protein L-histidine = ADP + protein N-phospho-L-histidine.</text>
        <dbReference type="EC" id="2.7.13.3"/>
    </reaction>
</comment>
<keyword evidence="4" id="KW-0808">Transferase</keyword>
<dbReference type="SUPFAM" id="SSF55874">
    <property type="entry name" value="ATPase domain of HSP90 chaperone/DNA topoisomerase II/histidine kinase"/>
    <property type="match status" value="1"/>
</dbReference>
<dbReference type="InterPro" id="IPR004358">
    <property type="entry name" value="Sig_transdc_His_kin-like_C"/>
</dbReference>
<dbReference type="PROSITE" id="PS50112">
    <property type="entry name" value="PAS"/>
    <property type="match status" value="1"/>
</dbReference>
<dbReference type="SUPFAM" id="SSF47384">
    <property type="entry name" value="Homodimeric domain of signal transducing histidine kinase"/>
    <property type="match status" value="1"/>
</dbReference>
<dbReference type="PROSITE" id="PS50109">
    <property type="entry name" value="HIS_KIN"/>
    <property type="match status" value="1"/>
</dbReference>
<dbReference type="CDD" id="cd00082">
    <property type="entry name" value="HisKA"/>
    <property type="match status" value="1"/>
</dbReference>
<evidence type="ECO:0000313" key="9">
    <source>
        <dbReference type="EMBL" id="ARS35874.1"/>
    </source>
</evidence>
<dbReference type="InterPro" id="IPR013656">
    <property type="entry name" value="PAS_4"/>
</dbReference>
<dbReference type="GO" id="GO:0000155">
    <property type="term" value="F:phosphorelay sensor kinase activity"/>
    <property type="evidence" value="ECO:0007669"/>
    <property type="project" value="InterPro"/>
</dbReference>
<evidence type="ECO:0000313" key="10">
    <source>
        <dbReference type="Proteomes" id="UP000266292"/>
    </source>
</evidence>
<dbReference type="NCBIfam" id="TIGR00229">
    <property type="entry name" value="sensory_box"/>
    <property type="match status" value="2"/>
</dbReference>
<sequence length="735" mass="82629">MSDSATKPNPWQPNGVGESDNLFQVELPIFNALPGAYLLLSRELIIEAVSDTYLQATFTQREQLLGRYIFDVFPDNPDAPNAHAVENLRASLQQVLATGQPHEMARQQYDVPDPLNPNAFVLRYWLPRNTPVLDAQGRVSRIIHAVVNVTENVRFQAQLAASEEREAQANAAVAEKEQAWQQVLVLNQELDARVATRTRELQEAQQKAEWQKERMQHIFMQAPVAIGIFTGERQIVELVNPMMCELLGRPARELLGKSIFDVVPEMVGQGFEAIFSDVYTSAVPFEAKELPATLLREGQLELRYYNGVYQPLKNERQEVTAVIQIVTDATEQVKSRQALETSAHQLKLITDALPVLIGYLDKDQRYRFTNYAYKAWFHQEPEELLGRSVREVVGEKAYSGVKKYIERALAGERLNFEATMPFREDFLKCIQATFVPDVQDGEVVGFFTLVSDITEQVEARRAVEKGKRQAQALAAELAVANEELRAANNEIQSTNSELSATNKQLKRINADLDNFIYTASHDLKAPILNVEGLVDALLEELPPESLQLEPVQHVVDLILDSVKRFKRTLEHLTEVSKFEKTQSTAPARVDLREVVADVQKDLALAIKAAQAQIKVNVSSCPTILFSRKNLRSIVYNLLSNAIKYRSPDRAPLISIDCHETEQCQVLSVSDNGLGMDMSQKKKLFAMFQRLHSHVEGSGVGLYMVKKIIENAGGRIEVQSKVGEGATFQVYFPRTS</sequence>
<dbReference type="InterPro" id="IPR003661">
    <property type="entry name" value="HisK_dim/P_dom"/>
</dbReference>
<evidence type="ECO:0000256" key="4">
    <source>
        <dbReference type="ARBA" id="ARBA00022679"/>
    </source>
</evidence>
<dbReference type="EMBL" id="CP021235">
    <property type="protein sequence ID" value="ARS35874.1"/>
    <property type="molecule type" value="Genomic_DNA"/>
</dbReference>
<dbReference type="Proteomes" id="UP000266292">
    <property type="component" value="Chromosome"/>
</dbReference>
<keyword evidence="5" id="KW-0418">Kinase</keyword>
<dbReference type="KEGG" id="pact:CA264_10745"/>
<feature type="domain" description="Histidine kinase" evidence="7">
    <location>
        <begin position="518"/>
        <end position="735"/>
    </location>
</feature>
<evidence type="ECO:0000256" key="5">
    <source>
        <dbReference type="ARBA" id="ARBA00022777"/>
    </source>
</evidence>
<dbReference type="SMART" id="SM00387">
    <property type="entry name" value="HATPase_c"/>
    <property type="match status" value="1"/>
</dbReference>
<dbReference type="EC" id="2.7.13.3" evidence="2"/>
<dbReference type="Gene3D" id="1.10.287.130">
    <property type="match status" value="1"/>
</dbReference>
<dbReference type="SMART" id="SM00091">
    <property type="entry name" value="PAS"/>
    <property type="match status" value="3"/>
</dbReference>
<dbReference type="InterPro" id="IPR003594">
    <property type="entry name" value="HATPase_dom"/>
</dbReference>
<evidence type="ECO:0000256" key="1">
    <source>
        <dbReference type="ARBA" id="ARBA00000085"/>
    </source>
</evidence>
<dbReference type="RefSeq" id="WP_084196205.1">
    <property type="nucleotide sequence ID" value="NZ_CP021235.1"/>
</dbReference>